<dbReference type="Proteomes" id="UP000004848">
    <property type="component" value="Unassembled WGS sequence"/>
</dbReference>
<feature type="compositionally biased region" description="Basic and acidic residues" evidence="1">
    <location>
        <begin position="370"/>
        <end position="383"/>
    </location>
</feature>
<dbReference type="AlphaFoldDB" id="A0NN97"/>
<evidence type="ECO:0000256" key="1">
    <source>
        <dbReference type="SAM" id="MobiDB-lite"/>
    </source>
</evidence>
<organism evidence="2 3">
    <name type="scientific">Roseibium aggregatum (strain ATCC 25650 / DSM 13394 / JCM 20685 / NBRC 16684 / NCIMB 2208 / IAM 12614 / B1)</name>
    <name type="common">Stappia aggregata</name>
    <dbReference type="NCBI Taxonomy" id="384765"/>
    <lineage>
        <taxon>Bacteria</taxon>
        <taxon>Pseudomonadati</taxon>
        <taxon>Pseudomonadota</taxon>
        <taxon>Alphaproteobacteria</taxon>
        <taxon>Hyphomicrobiales</taxon>
        <taxon>Stappiaceae</taxon>
        <taxon>Roseibium</taxon>
    </lineage>
</organism>
<proteinExistence type="predicted"/>
<dbReference type="InterPro" id="IPR019285">
    <property type="entry name" value="DUF2336"/>
</dbReference>
<gene>
    <name evidence="2" type="ORF">SIAM614_23452</name>
</gene>
<dbReference type="EMBL" id="AAUW01000002">
    <property type="protein sequence ID" value="EAV45628.1"/>
    <property type="molecule type" value="Genomic_DNA"/>
</dbReference>
<feature type="region of interest" description="Disordered" evidence="1">
    <location>
        <begin position="357"/>
        <end position="383"/>
    </location>
</feature>
<comment type="caution">
    <text evidence="2">The sequence shown here is derived from an EMBL/GenBank/DDBJ whole genome shotgun (WGS) entry which is preliminary data.</text>
</comment>
<protein>
    <recommendedName>
        <fullName evidence="4">DUF2336 domain-containing protein</fullName>
    </recommendedName>
</protein>
<dbReference type="Pfam" id="PF10098">
    <property type="entry name" value="DUF2336"/>
    <property type="match status" value="1"/>
</dbReference>
<name>A0NN97_ROSAI</name>
<evidence type="ECO:0008006" key="4">
    <source>
        <dbReference type="Google" id="ProtNLM"/>
    </source>
</evidence>
<dbReference type="eggNOG" id="COG5330">
    <property type="taxonomic scope" value="Bacteria"/>
</dbReference>
<evidence type="ECO:0000313" key="3">
    <source>
        <dbReference type="Proteomes" id="UP000004848"/>
    </source>
</evidence>
<accession>A0NN97</accession>
<reference evidence="2 3" key="1">
    <citation type="submission" date="2006-05" db="EMBL/GenBank/DDBJ databases">
        <authorList>
            <person name="King G."/>
            <person name="Ferriera S."/>
            <person name="Johnson J."/>
            <person name="Kravitz S."/>
            <person name="Beeson K."/>
            <person name="Sutton G."/>
            <person name="Rogers Y.-H."/>
            <person name="Friedman R."/>
            <person name="Frazier M."/>
            <person name="Venter J.C."/>
        </authorList>
    </citation>
    <scope>NUCLEOTIDE SEQUENCE [LARGE SCALE GENOMIC DNA]</scope>
    <source>
        <strain evidence="3">ATCC 25650 / DSM 13394 / JCM 20685 / NBRC 16684 / NCIMB 2208 / IAM 12614 / B1</strain>
    </source>
</reference>
<evidence type="ECO:0000313" key="2">
    <source>
        <dbReference type="EMBL" id="EAV45628.1"/>
    </source>
</evidence>
<sequence>MWAPIWPDEEEGMPRSLIKLALEGTDEARRRLFAQVSELVISNLEERTDRELAIFSEVIIKLYSVGTPKDRARLAHKLATHVNTPPELARKIAQDDVSVAMPLLAQSPALTQEDLIDFVERLSNAHLQVIARRTDLSTEVSDAIAEKGDRPVHRILVGNREIKLSRETMLSFVKHATEDVVLREDLCLRSDLSPAVCRALLPLVDDETKKRLRSIIEGSLSQEQLDQIARLKVLRREFGEALNNPDMALLWREAERSDITVNELMILLLQDGRFNHAIELLSARGRTAQKALKDAVFNGKKDVVLRTAAKAGLDIPTFALFAKVRCDHLKIPAAQGSEWTVTYKKYLDGSAQSKQSRCGDFQANRREKKTRNATDRPARSAAM</sequence>